<evidence type="ECO:0000313" key="2">
    <source>
        <dbReference type="Proteomes" id="UP000239430"/>
    </source>
</evidence>
<gene>
    <name evidence="1" type="ORF">MOST_13800</name>
</gene>
<evidence type="ECO:0000313" key="1">
    <source>
        <dbReference type="EMBL" id="PRR73532.1"/>
    </source>
</evidence>
<comment type="caution">
    <text evidence="1">The sequence shown here is derived from an EMBL/GenBank/DDBJ whole genome shotgun (WGS) entry which is preliminary data.</text>
</comment>
<protein>
    <submittedName>
        <fullName evidence="1">Uncharacterized protein</fullName>
    </submittedName>
</protein>
<dbReference type="EMBL" id="PVXL01000040">
    <property type="protein sequence ID" value="PRR73532.1"/>
    <property type="molecule type" value="Genomic_DNA"/>
</dbReference>
<accession>A0A9X7J3F9</accession>
<keyword evidence="2" id="KW-1185">Reference proteome</keyword>
<reference evidence="1 2" key="1">
    <citation type="submission" date="2018-03" db="EMBL/GenBank/DDBJ databases">
        <title>Genome sequence of Moorella stamsii DSM 26217.</title>
        <authorList>
            <person name="Poehlein A."/>
            <person name="Daniel R."/>
        </authorList>
    </citation>
    <scope>NUCLEOTIDE SEQUENCE [LARGE SCALE GENOMIC DNA]</scope>
    <source>
        <strain evidence="2">DSM 26217</strain>
    </source>
</reference>
<dbReference type="AlphaFoldDB" id="A0A9X7J3F9"/>
<dbReference type="Proteomes" id="UP000239430">
    <property type="component" value="Unassembled WGS sequence"/>
</dbReference>
<organism evidence="1 2">
    <name type="scientific">Neomoorella stamsii</name>
    <dbReference type="NCBI Taxonomy" id="1266720"/>
    <lineage>
        <taxon>Bacteria</taxon>
        <taxon>Bacillati</taxon>
        <taxon>Bacillota</taxon>
        <taxon>Clostridia</taxon>
        <taxon>Neomoorellales</taxon>
        <taxon>Neomoorellaceae</taxon>
        <taxon>Neomoorella</taxon>
    </lineage>
</organism>
<sequence>MVFVNRQTELNWLEEVYKSGCAQLLVLYGRQRVNLHPK</sequence>
<proteinExistence type="predicted"/>
<name>A0A9X7J3F9_9FIRM</name>